<dbReference type="RefSeq" id="XP_052133193.1">
    <property type="nucleotide sequence ID" value="XM_052277233.1"/>
</dbReference>
<dbReference type="SUPFAM" id="SSF81383">
    <property type="entry name" value="F-box domain"/>
    <property type="match status" value="1"/>
</dbReference>
<dbReference type="InterPro" id="IPR036047">
    <property type="entry name" value="F-box-like_dom_sf"/>
</dbReference>
<sequence length="144" mass="15987">MLDQLPEDILAMAMSRLCVVDVLACRLVCKRLAGLAQHPDVWRHRHLDVDDYSKSARIECCRVLRLAPCLREISTSVTTALSCRHADLRTTSCAARVLSIAVDMGGKCGPEEATKAVQVIKQQEALGRLRAVSLVFWQTLLEKT</sequence>
<gene>
    <name evidence="3" type="primary">LOC113213875</name>
</gene>
<protein>
    <submittedName>
        <fullName evidence="3">Uncharacterized protein LOC113213875</fullName>
    </submittedName>
</protein>
<dbReference type="GeneID" id="113213875"/>
<evidence type="ECO:0000313" key="2">
    <source>
        <dbReference type="Proteomes" id="UP000504606"/>
    </source>
</evidence>
<evidence type="ECO:0000313" key="3">
    <source>
        <dbReference type="RefSeq" id="XP_052133193.1"/>
    </source>
</evidence>
<name>A0A9C6XDK5_FRAOC</name>
<reference evidence="3" key="1">
    <citation type="submission" date="2025-08" db="UniProtKB">
        <authorList>
            <consortium name="RefSeq"/>
        </authorList>
    </citation>
    <scope>IDENTIFICATION</scope>
    <source>
        <tissue evidence="3">Whole organism</tissue>
    </source>
</reference>
<dbReference type="AlphaFoldDB" id="A0A9C6XDK5"/>
<dbReference type="Pfam" id="PF12937">
    <property type="entry name" value="F-box-like"/>
    <property type="match status" value="1"/>
</dbReference>
<dbReference type="PROSITE" id="PS50181">
    <property type="entry name" value="FBOX"/>
    <property type="match status" value="1"/>
</dbReference>
<dbReference type="OrthoDB" id="10257471at2759"/>
<dbReference type="SMART" id="SM00256">
    <property type="entry name" value="FBOX"/>
    <property type="match status" value="1"/>
</dbReference>
<accession>A0A9C6XDK5</accession>
<dbReference type="Proteomes" id="UP000504606">
    <property type="component" value="Unplaced"/>
</dbReference>
<dbReference type="KEGG" id="foc:113213875"/>
<evidence type="ECO:0000259" key="1">
    <source>
        <dbReference type="PROSITE" id="PS50181"/>
    </source>
</evidence>
<dbReference type="InterPro" id="IPR001810">
    <property type="entry name" value="F-box_dom"/>
</dbReference>
<organism evidence="2 3">
    <name type="scientific">Frankliniella occidentalis</name>
    <name type="common">Western flower thrips</name>
    <name type="synonym">Euthrips occidentalis</name>
    <dbReference type="NCBI Taxonomy" id="133901"/>
    <lineage>
        <taxon>Eukaryota</taxon>
        <taxon>Metazoa</taxon>
        <taxon>Ecdysozoa</taxon>
        <taxon>Arthropoda</taxon>
        <taxon>Hexapoda</taxon>
        <taxon>Insecta</taxon>
        <taxon>Pterygota</taxon>
        <taxon>Neoptera</taxon>
        <taxon>Paraneoptera</taxon>
        <taxon>Thysanoptera</taxon>
        <taxon>Terebrantia</taxon>
        <taxon>Thripoidea</taxon>
        <taxon>Thripidae</taxon>
        <taxon>Frankliniella</taxon>
    </lineage>
</organism>
<feature type="domain" description="F-box" evidence="1">
    <location>
        <begin position="1"/>
        <end position="45"/>
    </location>
</feature>
<keyword evidence="2" id="KW-1185">Reference proteome</keyword>
<proteinExistence type="predicted"/>
<dbReference type="Gene3D" id="1.20.1280.50">
    <property type="match status" value="1"/>
</dbReference>